<feature type="compositionally biased region" description="Polar residues" evidence="8">
    <location>
        <begin position="91"/>
        <end position="109"/>
    </location>
</feature>
<dbReference type="GO" id="GO:0008143">
    <property type="term" value="F:poly(A) binding"/>
    <property type="evidence" value="ECO:0007669"/>
    <property type="project" value="InterPro"/>
</dbReference>
<reference evidence="10 11" key="1">
    <citation type="journal article" date="2018" name="Nat. Ecol. Evol.">
        <title>Pezizomycetes genomes reveal the molecular basis of ectomycorrhizal truffle lifestyle.</title>
        <authorList>
            <person name="Murat C."/>
            <person name="Payen T."/>
            <person name="Noel B."/>
            <person name="Kuo A."/>
            <person name="Morin E."/>
            <person name="Chen J."/>
            <person name="Kohler A."/>
            <person name="Krizsan K."/>
            <person name="Balestrini R."/>
            <person name="Da Silva C."/>
            <person name="Montanini B."/>
            <person name="Hainaut M."/>
            <person name="Levati E."/>
            <person name="Barry K.W."/>
            <person name="Belfiori B."/>
            <person name="Cichocki N."/>
            <person name="Clum A."/>
            <person name="Dockter R.B."/>
            <person name="Fauchery L."/>
            <person name="Guy J."/>
            <person name="Iotti M."/>
            <person name="Le Tacon F."/>
            <person name="Lindquist E.A."/>
            <person name="Lipzen A."/>
            <person name="Malagnac F."/>
            <person name="Mello A."/>
            <person name="Molinier V."/>
            <person name="Miyauchi S."/>
            <person name="Poulain J."/>
            <person name="Riccioni C."/>
            <person name="Rubini A."/>
            <person name="Sitrit Y."/>
            <person name="Splivallo R."/>
            <person name="Traeger S."/>
            <person name="Wang M."/>
            <person name="Zifcakova L."/>
            <person name="Wipf D."/>
            <person name="Zambonelli A."/>
            <person name="Paolocci F."/>
            <person name="Nowrousian M."/>
            <person name="Ottonello S."/>
            <person name="Baldrian P."/>
            <person name="Spatafora J.W."/>
            <person name="Henrissat B."/>
            <person name="Nagy L.G."/>
            <person name="Aury J.M."/>
            <person name="Wincker P."/>
            <person name="Grigoriev I.V."/>
            <person name="Bonfante P."/>
            <person name="Martin F.M."/>
        </authorList>
    </citation>
    <scope>NUCLEOTIDE SEQUENCE [LARGE SCALE GENOMIC DNA]</scope>
    <source>
        <strain evidence="10 11">CCBAS932</strain>
    </source>
</reference>
<organism evidence="10 11">
    <name type="scientific">Morchella conica CCBAS932</name>
    <dbReference type="NCBI Taxonomy" id="1392247"/>
    <lineage>
        <taxon>Eukaryota</taxon>
        <taxon>Fungi</taxon>
        <taxon>Dikarya</taxon>
        <taxon>Ascomycota</taxon>
        <taxon>Pezizomycotina</taxon>
        <taxon>Pezizomycetes</taxon>
        <taxon>Pezizales</taxon>
        <taxon>Morchellaceae</taxon>
        <taxon>Morchella</taxon>
    </lineage>
</organism>
<comment type="subcellular location">
    <subcellularLocation>
        <location evidence="1">Nucleus</location>
    </subcellularLocation>
</comment>
<feature type="compositionally biased region" description="Low complexity" evidence="8">
    <location>
        <begin position="188"/>
        <end position="204"/>
    </location>
</feature>
<dbReference type="FunFam" id="1.10.340.40:FF:000001">
    <property type="entry name" value="Nuclear polyadenylated RNA-binding protein nab2"/>
    <property type="match status" value="1"/>
</dbReference>
<proteinExistence type="inferred from homology"/>
<dbReference type="PANTHER" id="PTHR14738:SF29">
    <property type="entry name" value="ZINC FINGER CCCH DOMAIN-CONTAINING PROTEIN 14"/>
    <property type="match status" value="1"/>
</dbReference>
<evidence type="ECO:0000313" key="10">
    <source>
        <dbReference type="EMBL" id="RPB08664.1"/>
    </source>
</evidence>
<evidence type="ECO:0000256" key="4">
    <source>
        <dbReference type="ARBA" id="ARBA00022737"/>
    </source>
</evidence>
<keyword evidence="6" id="KW-0862">Zinc</keyword>
<dbReference type="AlphaFoldDB" id="A0A3N4KDP8"/>
<evidence type="ECO:0000256" key="5">
    <source>
        <dbReference type="ARBA" id="ARBA00022771"/>
    </source>
</evidence>
<evidence type="ECO:0000256" key="3">
    <source>
        <dbReference type="ARBA" id="ARBA00022723"/>
    </source>
</evidence>
<protein>
    <recommendedName>
        <fullName evidence="9">Nab2-like CCCH zinc finger domain-containing protein</fullName>
    </recommendedName>
</protein>
<dbReference type="Pfam" id="PF22683">
    <property type="entry name" value="Nab2-like_zf-CCCH"/>
    <property type="match status" value="1"/>
</dbReference>
<dbReference type="EMBL" id="ML119160">
    <property type="protein sequence ID" value="RPB08664.1"/>
    <property type="molecule type" value="Genomic_DNA"/>
</dbReference>
<dbReference type="GO" id="GO:0043488">
    <property type="term" value="P:regulation of mRNA stability"/>
    <property type="evidence" value="ECO:0007669"/>
    <property type="project" value="InterPro"/>
</dbReference>
<name>A0A3N4KDP8_9PEZI</name>
<evidence type="ECO:0000256" key="8">
    <source>
        <dbReference type="SAM" id="MobiDB-lite"/>
    </source>
</evidence>
<dbReference type="GO" id="GO:0008270">
    <property type="term" value="F:zinc ion binding"/>
    <property type="evidence" value="ECO:0007669"/>
    <property type="project" value="UniProtKB-KW"/>
</dbReference>
<dbReference type="Gene3D" id="4.10.1000.30">
    <property type="match status" value="1"/>
</dbReference>
<comment type="similarity">
    <text evidence="2">Belongs to the ZC3H14 family.</text>
</comment>
<dbReference type="STRING" id="1392247.A0A3N4KDP8"/>
<dbReference type="Proteomes" id="UP000277580">
    <property type="component" value="Unassembled WGS sequence"/>
</dbReference>
<dbReference type="Gene3D" id="4.10.1000.40">
    <property type="match status" value="1"/>
</dbReference>
<keyword evidence="11" id="KW-1185">Reference proteome</keyword>
<dbReference type="InterPro" id="IPR055046">
    <property type="entry name" value="Nab2-like_Znf-CCCH"/>
</dbReference>
<dbReference type="InParanoid" id="A0A3N4KDP8"/>
<evidence type="ECO:0000256" key="1">
    <source>
        <dbReference type="ARBA" id="ARBA00004123"/>
    </source>
</evidence>
<evidence type="ECO:0000313" key="11">
    <source>
        <dbReference type="Proteomes" id="UP000277580"/>
    </source>
</evidence>
<accession>A0A3N4KDP8</accession>
<feature type="region of interest" description="Disordered" evidence="8">
    <location>
        <begin position="161"/>
        <end position="208"/>
    </location>
</feature>
<dbReference type="PANTHER" id="PTHR14738">
    <property type="entry name" value="ZINC FINGER CCCH DOMAIN-CONTAINING PROTEIN 14"/>
    <property type="match status" value="1"/>
</dbReference>
<feature type="region of interest" description="Disordered" evidence="8">
    <location>
        <begin position="297"/>
        <end position="379"/>
    </location>
</feature>
<dbReference type="GO" id="GO:0005634">
    <property type="term" value="C:nucleus"/>
    <property type="evidence" value="ECO:0007669"/>
    <property type="project" value="UniProtKB-SubCell"/>
</dbReference>
<keyword evidence="4" id="KW-0677">Repeat</keyword>
<dbReference type="OrthoDB" id="438553at2759"/>
<dbReference type="GO" id="GO:0005737">
    <property type="term" value="C:cytoplasm"/>
    <property type="evidence" value="ECO:0007669"/>
    <property type="project" value="TreeGrafter"/>
</dbReference>
<evidence type="ECO:0000256" key="7">
    <source>
        <dbReference type="ARBA" id="ARBA00023242"/>
    </source>
</evidence>
<dbReference type="Pfam" id="PF14608">
    <property type="entry name" value="zf-CCCH_2"/>
    <property type="match status" value="4"/>
</dbReference>
<dbReference type="InterPro" id="IPR040366">
    <property type="entry name" value="Nab2/ZC3H14"/>
</dbReference>
<sequence>MALVMNTSLTDALATRIQPKLVDIGWSIGGEDSSPLSEYICLMIVNGKNQEQIASELSGDLLGLSPEDSSATEFSKWLFEQVDALKGSVMAEQQKTEPSNEQPAQQPPVSASLDHEMGDLMDEIAPQDGVPTAPKAMRQTNQPNRRLMNQLFKAMERKPDDPLHRVNAGASGRIDTHKREPPKGPSKGPMRGGMNNNNRPHQNRMGGGRNGFAGNFGNLNPQQQMQFYHMFQQQSQMMPFIPGQTPPQHMNMQMPGPMGGPMGHMGGPMGGPMNAMNGPMGGPVRGPMGGPMGGQMGGPMHHQIPIGMPMGPEDPYQNNLSQPRRAGGGGSLFDRIQAPPEPSTHNGGMDTSDDMSMDQRSSGDQGSQTPPNSKPEEIPCKFSAGCTKPECQFGHPSPVALPGRGAVYVSGERCPFAASCKNRKCTGSHPSPAAVRPSIPKPDQECRYFPNCTNPACPYKHPATTMPPCRNGPSCTRPGCHFTHAEIKCKFTPCLNPTCIYKHDEGQQKGSFEHKIWTAGGTKSHVSDRKFTSGEEGEEELIIPGQGLAVELEKDMDTALVDDVE</sequence>
<gene>
    <name evidence="10" type="ORF">P167DRAFT_548734</name>
</gene>
<dbReference type="InterPro" id="IPR043094">
    <property type="entry name" value="Nab2/ZC3H14_N_sf"/>
</dbReference>
<feature type="region of interest" description="Disordered" evidence="8">
    <location>
        <begin position="89"/>
        <end position="112"/>
    </location>
</feature>
<keyword evidence="3" id="KW-0479">Metal-binding</keyword>
<feature type="domain" description="Nab2-like CCCH zinc finger" evidence="9">
    <location>
        <begin position="489"/>
        <end position="508"/>
    </location>
</feature>
<evidence type="ECO:0000256" key="2">
    <source>
        <dbReference type="ARBA" id="ARBA00008423"/>
    </source>
</evidence>
<evidence type="ECO:0000259" key="9">
    <source>
        <dbReference type="Pfam" id="PF22683"/>
    </source>
</evidence>
<evidence type="ECO:0000256" key="6">
    <source>
        <dbReference type="ARBA" id="ARBA00022833"/>
    </source>
</evidence>
<keyword evidence="7" id="KW-0539">Nucleus</keyword>
<keyword evidence="5" id="KW-0863">Zinc-finger</keyword>
<dbReference type="Gene3D" id="1.10.340.40">
    <property type="entry name" value="Nuclear abundant poly(A) RNA-bind protein 2, N-terminal domain"/>
    <property type="match status" value="1"/>
</dbReference>